<dbReference type="Pfam" id="PF13625">
    <property type="entry name" value="Helicase_C_3"/>
    <property type="match status" value="1"/>
</dbReference>
<name>A0ABV8M281_9ACTN</name>
<keyword evidence="2" id="KW-0547">Nucleotide-binding</keyword>
<dbReference type="GO" id="GO:0004386">
    <property type="term" value="F:helicase activity"/>
    <property type="evidence" value="ECO:0007669"/>
    <property type="project" value="UniProtKB-KW"/>
</dbReference>
<evidence type="ECO:0000313" key="3">
    <source>
        <dbReference type="Proteomes" id="UP001595816"/>
    </source>
</evidence>
<comment type="caution">
    <text evidence="2">The sequence shown here is derived from an EMBL/GenBank/DDBJ whole genome shotgun (WGS) entry which is preliminary data.</text>
</comment>
<keyword evidence="2" id="KW-0067">ATP-binding</keyword>
<evidence type="ECO:0000313" key="2">
    <source>
        <dbReference type="EMBL" id="MFC4136580.1"/>
    </source>
</evidence>
<dbReference type="EMBL" id="JBHSAY010000033">
    <property type="protein sequence ID" value="MFC4136580.1"/>
    <property type="molecule type" value="Genomic_DNA"/>
</dbReference>
<accession>A0ABV8M281</accession>
<dbReference type="InterPro" id="IPR032830">
    <property type="entry name" value="XPB/Ssl2_N"/>
</dbReference>
<dbReference type="Proteomes" id="UP001595816">
    <property type="component" value="Unassembled WGS sequence"/>
</dbReference>
<gene>
    <name evidence="2" type="ORF">ACFOZ4_38735</name>
</gene>
<keyword evidence="3" id="KW-1185">Reference proteome</keyword>
<evidence type="ECO:0000259" key="1">
    <source>
        <dbReference type="Pfam" id="PF13625"/>
    </source>
</evidence>
<keyword evidence="2" id="KW-0347">Helicase</keyword>
<proteinExistence type="predicted"/>
<feature type="domain" description="Helicase XPB/Ssl2 N-terminal" evidence="1">
    <location>
        <begin position="510"/>
        <end position="628"/>
    </location>
</feature>
<reference evidence="3" key="1">
    <citation type="journal article" date="2019" name="Int. J. Syst. Evol. Microbiol.">
        <title>The Global Catalogue of Microorganisms (GCM) 10K type strain sequencing project: providing services to taxonomists for standard genome sequencing and annotation.</title>
        <authorList>
            <consortium name="The Broad Institute Genomics Platform"/>
            <consortium name="The Broad Institute Genome Sequencing Center for Infectious Disease"/>
            <person name="Wu L."/>
            <person name="Ma J."/>
        </authorList>
    </citation>
    <scope>NUCLEOTIDE SEQUENCE [LARGE SCALE GENOMIC DNA]</scope>
    <source>
        <strain evidence="3">CGMCC 4.7289</strain>
    </source>
</reference>
<sequence>MTDDVLLHWLAEMDRDRLAGLLRLRPGLLGLDPSGAVDSLAELAGRLAEPESASEALSGMPTPVLQVAEAAAVLGPGPVPRDGLAALLGLADDDPSLATALERLEQIGVLVPCGGLLVAPADLRLVFREPLRLGPPAAEVLHPLTAPQLTAIAHALGLPAARRTRADTMASLLDFFADADRVRQLVAQAPEATKALLEGIAVRGVQPPYGVLLDAYASAAREVIWAEERGLLTRLHGWGYALQMPSEVGLAVRGPAYRAPFSAEPPAVPTVEIPSGLPEREATAALTAAIDHVIGVVDACDQHPVALLKAGGVGVREVRRLAKRLDVAEQETRLWLEIAGELGLILAMDAAEAAVLVTEEFDTFRRLSPAEQADRIVHAWLTVGALPTWLPPEGRQEPPLSYFAGGPLPALRLTVLGVAGQTLIDVDGEPRGLSDFADLAAAVRWFAPVLSADLADGVLESLWSEARSLGLVAHNAPTRVGLAVLATADPECPVRTAAEQLLSPASAAGIFQADLTVVVPGSPSAELADLLDATADREGRGAASVWRFSAASVRRALDDGMSPEELEKALTGVSQSGELPQPLRYLIGDLARQHGAVRVRAAGCVIRSADDALLAEVAATSRLRDLGLWQPAAGVLISSAAADETLRRLREAGFAPVEEGDHGEVKVSHRPVRRVTAPERMAAAALELPEVSNWSLADPEELADRLLTQPSAGSAEGHRHQSRRPEADDLEEIAYLERLFKME</sequence>
<organism evidence="2 3">
    <name type="scientific">Hamadaea flava</name>
    <dbReference type="NCBI Taxonomy" id="1742688"/>
    <lineage>
        <taxon>Bacteria</taxon>
        <taxon>Bacillati</taxon>
        <taxon>Actinomycetota</taxon>
        <taxon>Actinomycetes</taxon>
        <taxon>Micromonosporales</taxon>
        <taxon>Micromonosporaceae</taxon>
        <taxon>Hamadaea</taxon>
    </lineage>
</organism>
<dbReference type="RefSeq" id="WP_253760229.1">
    <property type="nucleotide sequence ID" value="NZ_JAMZDZ010000001.1"/>
</dbReference>
<protein>
    <submittedName>
        <fullName evidence="2">Helicase-associated domain-containing protein</fullName>
    </submittedName>
</protein>
<keyword evidence="2" id="KW-0378">Hydrolase</keyword>